<feature type="domain" description="PH" evidence="2">
    <location>
        <begin position="16"/>
        <end position="118"/>
    </location>
</feature>
<dbReference type="EMBL" id="CAIIXF020000001">
    <property type="protein sequence ID" value="CAH1775027.1"/>
    <property type="molecule type" value="Genomic_DNA"/>
</dbReference>
<reference evidence="3" key="1">
    <citation type="submission" date="2022-03" db="EMBL/GenBank/DDBJ databases">
        <authorList>
            <person name="Martin C."/>
        </authorList>
    </citation>
    <scope>NUCLEOTIDE SEQUENCE</scope>
</reference>
<feature type="region of interest" description="Disordered" evidence="1">
    <location>
        <begin position="152"/>
        <end position="297"/>
    </location>
</feature>
<dbReference type="Gene3D" id="2.30.29.30">
    <property type="entry name" value="Pleckstrin-homology domain (PH domain)/Phosphotyrosine-binding domain (PTB)"/>
    <property type="match status" value="1"/>
</dbReference>
<evidence type="ECO:0000259" key="2">
    <source>
        <dbReference type="PROSITE" id="PS50003"/>
    </source>
</evidence>
<feature type="compositionally biased region" description="Polar residues" evidence="1">
    <location>
        <begin position="272"/>
        <end position="297"/>
    </location>
</feature>
<dbReference type="PROSITE" id="PS50003">
    <property type="entry name" value="PH_DOMAIN"/>
    <property type="match status" value="1"/>
</dbReference>
<dbReference type="AlphaFoldDB" id="A0A8S4N1Q0"/>
<protein>
    <recommendedName>
        <fullName evidence="2">PH domain-containing protein</fullName>
    </recommendedName>
</protein>
<organism evidence="3 4">
    <name type="scientific">Owenia fusiformis</name>
    <name type="common">Polychaete worm</name>
    <dbReference type="NCBI Taxonomy" id="6347"/>
    <lineage>
        <taxon>Eukaryota</taxon>
        <taxon>Metazoa</taxon>
        <taxon>Spiralia</taxon>
        <taxon>Lophotrochozoa</taxon>
        <taxon>Annelida</taxon>
        <taxon>Polychaeta</taxon>
        <taxon>Sedentaria</taxon>
        <taxon>Canalipalpata</taxon>
        <taxon>Sabellida</taxon>
        <taxon>Oweniida</taxon>
        <taxon>Oweniidae</taxon>
        <taxon>Owenia</taxon>
    </lineage>
</organism>
<feature type="compositionally biased region" description="Basic and acidic residues" evidence="1">
    <location>
        <begin position="192"/>
        <end position="201"/>
    </location>
</feature>
<proteinExistence type="predicted"/>
<feature type="non-terminal residue" evidence="3">
    <location>
        <position position="297"/>
    </location>
</feature>
<feature type="compositionally biased region" description="Polar residues" evidence="1">
    <location>
        <begin position="159"/>
        <end position="191"/>
    </location>
</feature>
<accession>A0A8S4N1Q0</accession>
<dbReference type="OrthoDB" id="159395at2759"/>
<dbReference type="InterPro" id="IPR011993">
    <property type="entry name" value="PH-like_dom_sf"/>
</dbReference>
<evidence type="ECO:0000313" key="3">
    <source>
        <dbReference type="EMBL" id="CAH1775027.1"/>
    </source>
</evidence>
<dbReference type="Pfam" id="PF00169">
    <property type="entry name" value="PH"/>
    <property type="match status" value="1"/>
</dbReference>
<dbReference type="SMART" id="SM00233">
    <property type="entry name" value="PH"/>
    <property type="match status" value="1"/>
</dbReference>
<dbReference type="Proteomes" id="UP000749559">
    <property type="component" value="Unassembled WGS sequence"/>
</dbReference>
<sequence>MRFNEKDIRFFAKSRKADKEGRLSYKTQKESYRQKWVRLQGNMLFYYRLNDKGMLSDSEPQFAFVLERYTVKIEQNADAPFAFSLLFAGDGPERKHIFSGQTLQACQEWVECIKKASMEHLQSYIYDLQAKIISITGKDPLIELRRNPHRFLGRPATYHSDTQSNNTQITTRPVSEPVNSNTPLQSGSTTKWHTEKTDQTKVKPSRPAPNIPSNTPTVPTSSHKESSTWDPFDSSDYKSDHFGMDSFKPNNENNISKHYPFGQPSKSDPFGQPSNSDPFAQSSKSDPFAQSSKSDPF</sequence>
<dbReference type="InterPro" id="IPR001849">
    <property type="entry name" value="PH_domain"/>
</dbReference>
<keyword evidence="4" id="KW-1185">Reference proteome</keyword>
<name>A0A8S4N1Q0_OWEFU</name>
<comment type="caution">
    <text evidence="3">The sequence shown here is derived from an EMBL/GenBank/DDBJ whole genome shotgun (WGS) entry which is preliminary data.</text>
</comment>
<gene>
    <name evidence="3" type="ORF">OFUS_LOCUS2386</name>
</gene>
<dbReference type="SUPFAM" id="SSF50729">
    <property type="entry name" value="PH domain-like"/>
    <property type="match status" value="1"/>
</dbReference>
<feature type="compositionally biased region" description="Polar residues" evidence="1">
    <location>
        <begin position="211"/>
        <end position="221"/>
    </location>
</feature>
<evidence type="ECO:0000256" key="1">
    <source>
        <dbReference type="SAM" id="MobiDB-lite"/>
    </source>
</evidence>
<evidence type="ECO:0000313" key="4">
    <source>
        <dbReference type="Proteomes" id="UP000749559"/>
    </source>
</evidence>